<reference evidence="2" key="1">
    <citation type="journal article" date="2016" name="Nat. Biotechnol.">
        <title>Sequencing wild and cultivated cassava and related species reveals extensive interspecific hybridization and genetic diversity.</title>
        <authorList>
            <person name="Bredeson J.V."/>
            <person name="Lyons J.B."/>
            <person name="Prochnik S.E."/>
            <person name="Wu G.A."/>
            <person name="Ha C.M."/>
            <person name="Edsinger-Gonzales E."/>
            <person name="Grimwood J."/>
            <person name="Schmutz J."/>
            <person name="Rabbi I.Y."/>
            <person name="Egesi C."/>
            <person name="Nauluvula P."/>
            <person name="Lebot V."/>
            <person name="Ndunguru J."/>
            <person name="Mkamilo G."/>
            <person name="Bart R.S."/>
            <person name="Setter T.L."/>
            <person name="Gleadow R.M."/>
            <person name="Kulakow P."/>
            <person name="Ferguson M.E."/>
            <person name="Rounsley S."/>
            <person name="Rokhsar D.S."/>
        </authorList>
    </citation>
    <scope>NUCLEOTIDE SEQUENCE [LARGE SCALE GENOMIC DNA]</scope>
    <source>
        <strain evidence="2">cv. AM560-2</strain>
    </source>
</reference>
<evidence type="ECO:0000313" key="2">
    <source>
        <dbReference type="Proteomes" id="UP000091857"/>
    </source>
</evidence>
<protein>
    <submittedName>
        <fullName evidence="1">Uncharacterized protein</fullName>
    </submittedName>
</protein>
<dbReference type="Proteomes" id="UP000091857">
    <property type="component" value="Chromosome 14"/>
</dbReference>
<evidence type="ECO:0000313" key="1">
    <source>
        <dbReference type="EMBL" id="KAG8638388.1"/>
    </source>
</evidence>
<proteinExistence type="predicted"/>
<sequence>MQLFSDWFVQVYNSVFASTLHMVIMVVWVLRENRNVVVWKHKRCPSHVVIRRAKSLLQYWEAARSRRELVVNAPGCVQWKKPPIESFKLNVDAALFLHQAMGVDCVLRGGNGEFIATRQQRIHNNFDTSTTETMAFRESLN</sequence>
<dbReference type="EMBL" id="CM004400">
    <property type="protein sequence ID" value="KAG8638388.1"/>
    <property type="molecule type" value="Genomic_DNA"/>
</dbReference>
<name>A0ACB7GFV9_MANES</name>
<organism evidence="1 2">
    <name type="scientific">Manihot esculenta</name>
    <name type="common">Cassava</name>
    <name type="synonym">Jatropha manihot</name>
    <dbReference type="NCBI Taxonomy" id="3983"/>
    <lineage>
        <taxon>Eukaryota</taxon>
        <taxon>Viridiplantae</taxon>
        <taxon>Streptophyta</taxon>
        <taxon>Embryophyta</taxon>
        <taxon>Tracheophyta</taxon>
        <taxon>Spermatophyta</taxon>
        <taxon>Magnoliopsida</taxon>
        <taxon>eudicotyledons</taxon>
        <taxon>Gunneridae</taxon>
        <taxon>Pentapetalae</taxon>
        <taxon>rosids</taxon>
        <taxon>fabids</taxon>
        <taxon>Malpighiales</taxon>
        <taxon>Euphorbiaceae</taxon>
        <taxon>Crotonoideae</taxon>
        <taxon>Manihoteae</taxon>
        <taxon>Manihot</taxon>
    </lineage>
</organism>
<comment type="caution">
    <text evidence="1">The sequence shown here is derived from an EMBL/GenBank/DDBJ whole genome shotgun (WGS) entry which is preliminary data.</text>
</comment>
<accession>A0ACB7GFV9</accession>
<gene>
    <name evidence="1" type="ORF">MANES_14G023575v8</name>
</gene>
<keyword evidence="2" id="KW-1185">Reference proteome</keyword>